<keyword evidence="2" id="KW-1185">Reference proteome</keyword>
<name>A0A4R3Z1P7_9GAMM</name>
<evidence type="ECO:0000313" key="2">
    <source>
        <dbReference type="Proteomes" id="UP000295719"/>
    </source>
</evidence>
<dbReference type="NCBIfam" id="TIGR03347">
    <property type="entry name" value="VI_chp_1"/>
    <property type="match status" value="1"/>
</dbReference>
<protein>
    <submittedName>
        <fullName evidence="1">Type VI secretion system protein ImpH</fullName>
    </submittedName>
</protein>
<dbReference type="Pfam" id="PF06996">
    <property type="entry name" value="T6SS_TssG"/>
    <property type="match status" value="1"/>
</dbReference>
<dbReference type="PANTHER" id="PTHR35564">
    <property type="match status" value="1"/>
</dbReference>
<dbReference type="PANTHER" id="PTHR35564:SF4">
    <property type="entry name" value="CYTOPLASMIC PROTEIN"/>
    <property type="match status" value="1"/>
</dbReference>
<proteinExistence type="predicted"/>
<gene>
    <name evidence="1" type="ORF">EDC52_102148</name>
</gene>
<reference evidence="1 2" key="1">
    <citation type="submission" date="2019-03" db="EMBL/GenBank/DDBJ databases">
        <title>Genomic Encyclopedia of Type Strains, Phase IV (KMG-IV): sequencing the most valuable type-strain genomes for metagenomic binning, comparative biology and taxonomic classification.</title>
        <authorList>
            <person name="Goeker M."/>
        </authorList>
    </citation>
    <scope>NUCLEOTIDE SEQUENCE [LARGE SCALE GENOMIC DNA]</scope>
    <source>
        <strain evidence="1 2">DSM 19580</strain>
    </source>
</reference>
<dbReference type="OrthoDB" id="1523296at2"/>
<accession>A0A4R3Z1P7</accession>
<organism evidence="1 2">
    <name type="scientific">Biostraticola tofi</name>
    <dbReference type="NCBI Taxonomy" id="466109"/>
    <lineage>
        <taxon>Bacteria</taxon>
        <taxon>Pseudomonadati</taxon>
        <taxon>Pseudomonadota</taxon>
        <taxon>Gammaproteobacteria</taxon>
        <taxon>Enterobacterales</taxon>
        <taxon>Bruguierivoracaceae</taxon>
        <taxon>Biostraticola</taxon>
    </lineage>
</organism>
<dbReference type="EMBL" id="SMCR01000002">
    <property type="protein sequence ID" value="TCV98827.1"/>
    <property type="molecule type" value="Genomic_DNA"/>
</dbReference>
<evidence type="ECO:0000313" key="1">
    <source>
        <dbReference type="EMBL" id="TCV98827.1"/>
    </source>
</evidence>
<dbReference type="RefSeq" id="WP_131864229.1">
    <property type="nucleotide sequence ID" value="NZ_SMCR01000002.1"/>
</dbReference>
<sequence>MNIYSLRPVAAQCLPTATLPYTDLRQPGAARPVHSNSLPELGAGQKQGTWPLNARAPWQYRLFPLLRRIDACQGSPYPLGCSRLPHHDPLRLGQSPFPGYTASEIAAIDPCHLSGLGRVTVYGFGLFGAEGPLPLHLTEHAWQRQKHHQDTALASFADIFHHRLISLFYRAWAASQLALSYDRIDTRSVDDCLASLLGMGQPALRPEGLNLHLCSYLAGHLSRRPRNAEGLKSILQQVFSVTVHVLENRFHWQAIPRRSQWRFRADQPAALGRDTCLGISTADYRQTFRLLIGPLDWNGYQRMLPGVYAGPPSPLSAAGLLQQWVHWYVGQELSCEVQLELDGKAYRGCRLDAGQPLGQACWLGHNPDGCARREVIYRLPSSPREPD</sequence>
<dbReference type="Proteomes" id="UP000295719">
    <property type="component" value="Unassembled WGS sequence"/>
</dbReference>
<comment type="caution">
    <text evidence="1">The sequence shown here is derived from an EMBL/GenBank/DDBJ whole genome shotgun (WGS) entry which is preliminary data.</text>
</comment>
<dbReference type="InterPro" id="IPR010732">
    <property type="entry name" value="T6SS_TssG-like"/>
</dbReference>
<dbReference type="AlphaFoldDB" id="A0A4R3Z1P7"/>